<organism evidence="1 2">
    <name type="scientific">Macrostomum lignano</name>
    <dbReference type="NCBI Taxonomy" id="282301"/>
    <lineage>
        <taxon>Eukaryota</taxon>
        <taxon>Metazoa</taxon>
        <taxon>Spiralia</taxon>
        <taxon>Lophotrochozoa</taxon>
        <taxon>Platyhelminthes</taxon>
        <taxon>Rhabditophora</taxon>
        <taxon>Macrostomorpha</taxon>
        <taxon>Macrostomida</taxon>
        <taxon>Macrostomidae</taxon>
        <taxon>Macrostomum</taxon>
    </lineage>
</organism>
<proteinExistence type="predicted"/>
<keyword evidence="1" id="KW-1185">Reference proteome</keyword>
<dbReference type="AlphaFoldDB" id="A0A1I8GEN6"/>
<evidence type="ECO:0000313" key="1">
    <source>
        <dbReference type="Proteomes" id="UP000095280"/>
    </source>
</evidence>
<dbReference type="WBParaSite" id="maker-uti_cns_0001768-snap-gene-0.14-mRNA-1">
    <property type="protein sequence ID" value="maker-uti_cns_0001768-snap-gene-0.14-mRNA-1"/>
    <property type="gene ID" value="maker-uti_cns_0001768-snap-gene-0.14"/>
</dbReference>
<dbReference type="Proteomes" id="UP000095280">
    <property type="component" value="Unplaced"/>
</dbReference>
<reference evidence="2" key="1">
    <citation type="submission" date="2016-11" db="UniProtKB">
        <authorList>
            <consortium name="WormBaseParasite"/>
        </authorList>
    </citation>
    <scope>IDENTIFICATION</scope>
</reference>
<accession>A0A1I8GEN6</accession>
<evidence type="ECO:0000313" key="2">
    <source>
        <dbReference type="WBParaSite" id="maker-uti_cns_0001768-snap-gene-0.14-mRNA-1"/>
    </source>
</evidence>
<name>A0A1I8GEN6_9PLAT</name>
<sequence>GNTCDSDLTEAGDELFATSDDLDHEKGAYVGGWLLFRFFKTECKCEVFQQELKGKQCRVFYLPYRPAKEEKRNSDQDYKSSRIQA</sequence>
<protein>
    <submittedName>
        <fullName evidence="2">Kunitz/Bovine pancreatic trypsin inhibitor domain protein</fullName>
    </submittedName>
</protein>